<dbReference type="Pfam" id="PF00155">
    <property type="entry name" value="Aminotran_1_2"/>
    <property type="match status" value="1"/>
</dbReference>
<dbReference type="RefSeq" id="WP_286254892.1">
    <property type="nucleotide sequence ID" value="NZ_AP018448.1"/>
</dbReference>
<dbReference type="InterPro" id="IPR000524">
    <property type="entry name" value="Tscrpt_reg_HTH_GntR"/>
</dbReference>
<keyword evidence="2" id="KW-0663">Pyridoxal phosphate</keyword>
<dbReference type="SUPFAM" id="SSF53383">
    <property type="entry name" value="PLP-dependent transferases"/>
    <property type="match status" value="1"/>
</dbReference>
<dbReference type="Pfam" id="PF00392">
    <property type="entry name" value="GntR"/>
    <property type="match status" value="1"/>
</dbReference>
<evidence type="ECO:0000256" key="5">
    <source>
        <dbReference type="ARBA" id="ARBA00023163"/>
    </source>
</evidence>
<dbReference type="PROSITE" id="PS50949">
    <property type="entry name" value="HTH_GNTR"/>
    <property type="match status" value="1"/>
</dbReference>
<dbReference type="InterPro" id="IPR015422">
    <property type="entry name" value="PyrdxlP-dep_Trfase_small"/>
</dbReference>
<evidence type="ECO:0000313" key="9">
    <source>
        <dbReference type="Proteomes" id="UP001321542"/>
    </source>
</evidence>
<dbReference type="CDD" id="cd00609">
    <property type="entry name" value="AAT_like"/>
    <property type="match status" value="1"/>
</dbReference>
<evidence type="ECO:0000256" key="1">
    <source>
        <dbReference type="ARBA" id="ARBA00005384"/>
    </source>
</evidence>
<evidence type="ECO:0000256" key="4">
    <source>
        <dbReference type="ARBA" id="ARBA00023125"/>
    </source>
</evidence>
<reference evidence="8 9" key="1">
    <citation type="journal article" date="2010" name="ChemBioChem">
        <title>Cloning and characterization of the biosynthetic gene cluster of 16-membered macrolide antibiotic FD-891: involvement of a dual functional cytochrome P450 monooxygenase catalyzing epoxidation and hydroxylation.</title>
        <authorList>
            <person name="Kudo F."/>
            <person name="Motegi A."/>
            <person name="Mizoue K."/>
            <person name="Eguchi T."/>
        </authorList>
    </citation>
    <scope>NUCLEOTIDE SEQUENCE [LARGE SCALE GENOMIC DNA]</scope>
    <source>
        <strain evidence="8 9">A-8890</strain>
    </source>
</reference>
<dbReference type="SUPFAM" id="SSF46785">
    <property type="entry name" value="Winged helix' DNA-binding domain"/>
    <property type="match status" value="1"/>
</dbReference>
<keyword evidence="3" id="KW-0805">Transcription regulation</keyword>
<keyword evidence="4" id="KW-0238">DNA-binding</keyword>
<protein>
    <recommendedName>
        <fullName evidence="7">HTH gntR-type domain-containing protein</fullName>
    </recommendedName>
</protein>
<evidence type="ECO:0000256" key="6">
    <source>
        <dbReference type="SAM" id="MobiDB-lite"/>
    </source>
</evidence>
<keyword evidence="5" id="KW-0804">Transcription</keyword>
<dbReference type="PANTHER" id="PTHR46577:SF1">
    <property type="entry name" value="HTH-TYPE TRANSCRIPTIONAL REGULATORY PROTEIN GABR"/>
    <property type="match status" value="1"/>
</dbReference>
<feature type="domain" description="HTH gntR-type" evidence="7">
    <location>
        <begin position="4"/>
        <end position="72"/>
    </location>
</feature>
<dbReference type="InterPro" id="IPR015421">
    <property type="entry name" value="PyrdxlP-dep_Trfase_major"/>
</dbReference>
<comment type="similarity">
    <text evidence="1">In the C-terminal section; belongs to the class-I pyridoxal-phosphate-dependent aminotransferase family.</text>
</comment>
<dbReference type="PANTHER" id="PTHR46577">
    <property type="entry name" value="HTH-TYPE TRANSCRIPTIONAL REGULATORY PROTEIN GABR"/>
    <property type="match status" value="1"/>
</dbReference>
<evidence type="ECO:0000259" key="7">
    <source>
        <dbReference type="PROSITE" id="PS50949"/>
    </source>
</evidence>
<evidence type="ECO:0000256" key="3">
    <source>
        <dbReference type="ARBA" id="ARBA00023015"/>
    </source>
</evidence>
<dbReference type="InterPro" id="IPR051446">
    <property type="entry name" value="HTH_trans_reg/aminotransferase"/>
</dbReference>
<dbReference type="Gene3D" id="3.40.640.10">
    <property type="entry name" value="Type I PLP-dependent aspartate aminotransferase-like (Major domain)"/>
    <property type="match status" value="1"/>
</dbReference>
<dbReference type="SMART" id="SM00345">
    <property type="entry name" value="HTH_GNTR"/>
    <property type="match status" value="1"/>
</dbReference>
<dbReference type="InterPro" id="IPR036388">
    <property type="entry name" value="WH-like_DNA-bd_sf"/>
</dbReference>
<keyword evidence="9" id="KW-1185">Reference proteome</keyword>
<evidence type="ECO:0000313" key="8">
    <source>
        <dbReference type="EMBL" id="BBC34833.1"/>
    </source>
</evidence>
<accession>A0ABN5VNY3</accession>
<sequence length="481" mass="50336">MADYPDYRRIADRIADDIAAGRLKPGERLPPQRAFARRRGIAGSTAGRVYAELVRRGLVVGEVGRGTFVRAAPEGPSGRALTEPSGSAPVNLELNYPCAPGQSELLAAGLAPLLRPDVLTEATRTAPANGTAAAREAGAGVLAVPGWRPAPDRFLFAGNARQAIAGALASLVRPGGRVGVEALTYPLVKEIAGRLGLTLVPLAMDGEGLLPEAVTVAHRAAPLSAVYVQPTLHNPTTVTMGSGRRAELARVLRELDLPVVEDRIWSFLEDGGVAPLAAYAPERVYVVDGLSKRVAPGLTVGFLVVPEGRGRDSHGLEAALRSGGWTAGRFALEAGVRWIGDGVVGRLVAAKRADAAARQGVVAEELGGFVVRGDARAYYAWWELPEPWRADTFVAEAARRGVAVTPGTAFSVPAAVAGAAPVPQRTAPGQHREAPPTPAQQQRRATCRPASRCVRLGLGSAPPEELAWALRVLADVARSGP</sequence>
<dbReference type="InterPro" id="IPR036390">
    <property type="entry name" value="WH_DNA-bd_sf"/>
</dbReference>
<dbReference type="InterPro" id="IPR004839">
    <property type="entry name" value="Aminotransferase_I/II_large"/>
</dbReference>
<dbReference type="Gene3D" id="1.10.10.10">
    <property type="entry name" value="Winged helix-like DNA-binding domain superfamily/Winged helix DNA-binding domain"/>
    <property type="match status" value="1"/>
</dbReference>
<gene>
    <name evidence="8" type="ORF">SGFS_061270</name>
</gene>
<evidence type="ECO:0000256" key="2">
    <source>
        <dbReference type="ARBA" id="ARBA00022898"/>
    </source>
</evidence>
<name>A0ABN5VNY3_9ACTN</name>
<dbReference type="InterPro" id="IPR015424">
    <property type="entry name" value="PyrdxlP-dep_Trfase"/>
</dbReference>
<dbReference type="EMBL" id="AP018448">
    <property type="protein sequence ID" value="BBC34833.1"/>
    <property type="molecule type" value="Genomic_DNA"/>
</dbReference>
<dbReference type="Gene3D" id="3.90.1150.10">
    <property type="entry name" value="Aspartate Aminotransferase, domain 1"/>
    <property type="match status" value="1"/>
</dbReference>
<reference evidence="8 9" key="2">
    <citation type="journal article" date="2023" name="ChemBioChem">
        <title>Acyltransferase Domain Exchange between Two Independent Type I Polyketide Synthases in the Same Producer Strain of Macrolide Antibiotics.</title>
        <authorList>
            <person name="Kudo F."/>
            <person name="Kishikawa K."/>
            <person name="Tsuboi K."/>
            <person name="Kido T."/>
            <person name="Usui T."/>
            <person name="Hashimoto J."/>
            <person name="Shin-Ya K."/>
            <person name="Miyanaga A."/>
            <person name="Eguchi T."/>
        </authorList>
    </citation>
    <scope>NUCLEOTIDE SEQUENCE [LARGE SCALE GENOMIC DNA]</scope>
    <source>
        <strain evidence="8 9">A-8890</strain>
    </source>
</reference>
<dbReference type="CDD" id="cd07377">
    <property type="entry name" value="WHTH_GntR"/>
    <property type="match status" value="1"/>
</dbReference>
<dbReference type="Proteomes" id="UP001321542">
    <property type="component" value="Chromosome"/>
</dbReference>
<organism evidence="8 9">
    <name type="scientific">Streptomyces graminofaciens</name>
    <dbReference type="NCBI Taxonomy" id="68212"/>
    <lineage>
        <taxon>Bacteria</taxon>
        <taxon>Bacillati</taxon>
        <taxon>Actinomycetota</taxon>
        <taxon>Actinomycetes</taxon>
        <taxon>Kitasatosporales</taxon>
        <taxon>Streptomycetaceae</taxon>
        <taxon>Streptomyces</taxon>
    </lineage>
</organism>
<feature type="region of interest" description="Disordered" evidence="6">
    <location>
        <begin position="421"/>
        <end position="446"/>
    </location>
</feature>
<proteinExistence type="inferred from homology"/>